<evidence type="ECO:0000313" key="7">
    <source>
        <dbReference type="RefSeq" id="XP_055362214.1"/>
    </source>
</evidence>
<feature type="domain" description="Integrase catalytic" evidence="5">
    <location>
        <begin position="827"/>
        <end position="984"/>
    </location>
</feature>
<dbReference type="Gene3D" id="3.10.20.370">
    <property type="match status" value="1"/>
</dbReference>
<proteinExistence type="inferred from homology"/>
<dbReference type="InterPro" id="IPR000477">
    <property type="entry name" value="RT_dom"/>
</dbReference>
<dbReference type="CDD" id="cd01647">
    <property type="entry name" value="RT_LTR"/>
    <property type="match status" value="1"/>
</dbReference>
<dbReference type="PROSITE" id="PS50994">
    <property type="entry name" value="INTEGRASE"/>
    <property type="match status" value="1"/>
</dbReference>
<dbReference type="Pfam" id="PF00078">
    <property type="entry name" value="RVT_1"/>
    <property type="match status" value="1"/>
</dbReference>
<evidence type="ECO:0000259" key="4">
    <source>
        <dbReference type="PROSITE" id="PS50878"/>
    </source>
</evidence>
<dbReference type="GO" id="GO:0003676">
    <property type="term" value="F:nucleic acid binding"/>
    <property type="evidence" value="ECO:0007669"/>
    <property type="project" value="InterPro"/>
</dbReference>
<dbReference type="Gene3D" id="3.10.10.10">
    <property type="entry name" value="HIV Type 1 Reverse Transcriptase, subunit A, domain 1"/>
    <property type="match status" value="1"/>
</dbReference>
<dbReference type="GeneID" id="114849723"/>
<evidence type="ECO:0000256" key="2">
    <source>
        <dbReference type="ARBA" id="ARBA00012180"/>
    </source>
</evidence>
<accession>A0A9W2XKB5</accession>
<sequence length="1038" mass="118259">MLVNRGNTETYALVERPATSTLPGGVFVDSSLISLPNQGSQKLAVFLRNEADHDIVLPTNCVIADFNVANAIIENYQAADVNGQNVVERFTQQNSKASSVDKESLSETFDFGPTLPDEWKGRVTHKLNGFSDVFAQHDLDFGHGSKIQHHIRLKDETPFKQRSRPIHPRDYEAVKKHLQTLLSAGIIGESESPFSSPIVVVRKKDGDVRLCVDYRKLNLQTIKDAYALPLLEESFSVLAGSKWFSVMDLKAGYYQIEMNNEDKPKTAFCCPFGFYEFNRMPQGITNAPSTFQRLMEKCMNDINLKEVLVFLDDIIVFSETLEEHEIRLVHVLDRLREYGLKLSPKKCKFFQSSVHYLGHVVSSNGVKTDPKKTEALKTWPRPQNLKELESFLGFTGYYRRFVKDYSQVVKPLTNLTAGYPPRRKGTEINHRNDKYLNPREAFGDRWSMACQEAFEEIKDRLTSTPVLGYADSRLPYVLHTDASTTGLGAALYQEQEGETRVIAYASRGLSRSEARYPAHKLEFLALKWAVTEKFHDYLYGNDFTVITDNNPLTYLLTTAKLDAVSYRWLAALSTFTFNIKYRAGKQNVDADGLSRRPHGPLENDAISQEEGQRIDQFTSQLLASTNEVEQVTPGTVKAVCQRHTVEHGPEPVPFFGYVESLAIHTEAIPDVFAEEESQDGSITVPKYNESALVQLQKEDPVISKISGLMENGTELPADCITDSPEVRLILREWKRLQMKSGLLYRTRKSEGETSFQLVLPAVLRPIVLKNLHDEMGHLGIERTLELTRSRFYWPKMAADIERKVKTCERCVRRKVYPDNAAPLVNIQTSRPMELVCMDFLSLEPDNRNTRDILVVTDHFTKYAIAIPTRDQKATTVAKALWENVLVHYGFPERLHSDQGRDFESHTIKELCALTGTHKVRTSPYHPRGNPVERYNRTLLSMLGTLEDKNKTKWREYVKPLTHAYNCTRNDVTGFSPYELMFGRQPRLPIDIAFGLPVKAKESSSHSQYVRNLKFHLEESYQTAIKKLLQDSREKQEAI</sequence>
<dbReference type="OrthoDB" id="441285at2759"/>
<dbReference type="FunFam" id="3.10.20.370:FF:000001">
    <property type="entry name" value="Retrovirus-related Pol polyprotein from transposon 17.6-like protein"/>
    <property type="match status" value="1"/>
</dbReference>
<comment type="similarity">
    <text evidence="1">Belongs to the beta type-B retroviral polymerase family. HERV class-II K(HML-2) pol subfamily.</text>
</comment>
<dbReference type="Proteomes" id="UP000515150">
    <property type="component" value="Chromosome 24"/>
</dbReference>
<dbReference type="InterPro" id="IPR050951">
    <property type="entry name" value="Retrovirus_Pol_polyprotein"/>
</dbReference>
<name>A0A9W2XKB5_BETSP</name>
<dbReference type="SUPFAM" id="SSF56672">
    <property type="entry name" value="DNA/RNA polymerases"/>
    <property type="match status" value="1"/>
</dbReference>
<dbReference type="FunFam" id="3.30.420.10:FF:000269">
    <property type="entry name" value="Uncharacterized protein"/>
    <property type="match status" value="1"/>
</dbReference>
<dbReference type="FunFam" id="3.30.70.270:FF:000020">
    <property type="entry name" value="Transposon Tf2-6 polyprotein-like Protein"/>
    <property type="match status" value="1"/>
</dbReference>
<dbReference type="EC" id="3.1.26.4" evidence="2"/>
<dbReference type="PANTHER" id="PTHR37984:SF15">
    <property type="entry name" value="INTEGRASE CATALYTIC DOMAIN-CONTAINING PROTEIN"/>
    <property type="match status" value="1"/>
</dbReference>
<dbReference type="InterPro" id="IPR041577">
    <property type="entry name" value="RT_RNaseH_2"/>
</dbReference>
<dbReference type="PANTHER" id="PTHR37984">
    <property type="entry name" value="PROTEIN CBG26694"/>
    <property type="match status" value="1"/>
</dbReference>
<dbReference type="GO" id="GO:0004523">
    <property type="term" value="F:RNA-DNA hybrid ribonuclease activity"/>
    <property type="evidence" value="ECO:0007669"/>
    <property type="project" value="UniProtKB-EC"/>
</dbReference>
<evidence type="ECO:0000313" key="6">
    <source>
        <dbReference type="Proteomes" id="UP000515150"/>
    </source>
</evidence>
<dbReference type="InterPro" id="IPR043502">
    <property type="entry name" value="DNA/RNA_pol_sf"/>
</dbReference>
<dbReference type="Pfam" id="PF17919">
    <property type="entry name" value="RT_RNaseH_2"/>
    <property type="match status" value="1"/>
</dbReference>
<evidence type="ECO:0000256" key="3">
    <source>
        <dbReference type="ARBA" id="ARBA00039658"/>
    </source>
</evidence>
<dbReference type="FunFam" id="1.10.340.70:FF:000001">
    <property type="entry name" value="Retrovirus-related Pol polyprotein from transposon gypsy-like Protein"/>
    <property type="match status" value="1"/>
</dbReference>
<dbReference type="AlphaFoldDB" id="A0A9W2XKB5"/>
<dbReference type="KEGG" id="bspl:114849723"/>
<dbReference type="Gene3D" id="3.30.70.270">
    <property type="match status" value="2"/>
</dbReference>
<dbReference type="Gene3D" id="3.30.420.10">
    <property type="entry name" value="Ribonuclease H-like superfamily/Ribonuclease H"/>
    <property type="match status" value="1"/>
</dbReference>
<dbReference type="InterPro" id="IPR036397">
    <property type="entry name" value="RNaseH_sf"/>
</dbReference>
<keyword evidence="6" id="KW-1185">Reference proteome</keyword>
<evidence type="ECO:0000259" key="5">
    <source>
        <dbReference type="PROSITE" id="PS50994"/>
    </source>
</evidence>
<dbReference type="Gene3D" id="1.10.340.70">
    <property type="match status" value="1"/>
</dbReference>
<dbReference type="InterPro" id="IPR043128">
    <property type="entry name" value="Rev_trsase/Diguanyl_cyclase"/>
</dbReference>
<dbReference type="PROSITE" id="PS50878">
    <property type="entry name" value="RT_POL"/>
    <property type="match status" value="1"/>
</dbReference>
<dbReference type="InterPro" id="IPR001584">
    <property type="entry name" value="Integrase_cat-core"/>
</dbReference>
<dbReference type="FunFam" id="3.10.10.10:FF:000004">
    <property type="entry name" value="Uncharacterized protein"/>
    <property type="match status" value="1"/>
</dbReference>
<protein>
    <recommendedName>
        <fullName evidence="3">Gypsy retrotransposon integrase-like protein 1</fullName>
        <ecNumber evidence="2">3.1.26.4</ecNumber>
    </recommendedName>
</protein>
<organism evidence="6 7">
    <name type="scientific">Betta splendens</name>
    <name type="common">Siamese fighting fish</name>
    <dbReference type="NCBI Taxonomy" id="158456"/>
    <lineage>
        <taxon>Eukaryota</taxon>
        <taxon>Metazoa</taxon>
        <taxon>Chordata</taxon>
        <taxon>Craniata</taxon>
        <taxon>Vertebrata</taxon>
        <taxon>Euteleostomi</taxon>
        <taxon>Actinopterygii</taxon>
        <taxon>Neopterygii</taxon>
        <taxon>Teleostei</taxon>
        <taxon>Neoteleostei</taxon>
        <taxon>Acanthomorphata</taxon>
        <taxon>Anabantaria</taxon>
        <taxon>Anabantiformes</taxon>
        <taxon>Anabantoidei</taxon>
        <taxon>Osphronemidae</taxon>
        <taxon>Betta</taxon>
    </lineage>
</organism>
<dbReference type="CDD" id="cd09274">
    <property type="entry name" value="RNase_HI_RT_Ty3"/>
    <property type="match status" value="1"/>
</dbReference>
<dbReference type="GO" id="GO:0015074">
    <property type="term" value="P:DNA integration"/>
    <property type="evidence" value="ECO:0007669"/>
    <property type="project" value="InterPro"/>
</dbReference>
<dbReference type="InterPro" id="IPR041588">
    <property type="entry name" value="Integrase_H2C2"/>
</dbReference>
<reference evidence="7" key="1">
    <citation type="submission" date="2025-08" db="UniProtKB">
        <authorList>
            <consortium name="RefSeq"/>
        </authorList>
    </citation>
    <scope>IDENTIFICATION</scope>
</reference>
<feature type="domain" description="Reverse transcriptase" evidence="4">
    <location>
        <begin position="182"/>
        <end position="361"/>
    </location>
</feature>
<dbReference type="SUPFAM" id="SSF53098">
    <property type="entry name" value="Ribonuclease H-like"/>
    <property type="match status" value="1"/>
</dbReference>
<dbReference type="Pfam" id="PF17921">
    <property type="entry name" value="Integrase_H2C2"/>
    <property type="match status" value="1"/>
</dbReference>
<dbReference type="RefSeq" id="XP_055362214.1">
    <property type="nucleotide sequence ID" value="XM_055506239.1"/>
</dbReference>
<dbReference type="Pfam" id="PF00665">
    <property type="entry name" value="rve"/>
    <property type="match status" value="1"/>
</dbReference>
<dbReference type="InterPro" id="IPR012337">
    <property type="entry name" value="RNaseH-like_sf"/>
</dbReference>
<evidence type="ECO:0000256" key="1">
    <source>
        <dbReference type="ARBA" id="ARBA00010879"/>
    </source>
</evidence>
<gene>
    <name evidence="7" type="primary">LOC114849723</name>
</gene>